<protein>
    <submittedName>
        <fullName evidence="2">Uncharacterized protein</fullName>
    </submittedName>
</protein>
<dbReference type="OrthoDB" id="677448at2"/>
<feature type="transmembrane region" description="Helical" evidence="1">
    <location>
        <begin position="82"/>
        <end position="101"/>
    </location>
</feature>
<dbReference type="RefSeq" id="WP_132127767.1">
    <property type="nucleotide sequence ID" value="NZ_CP042432.1"/>
</dbReference>
<gene>
    <name evidence="2" type="ORF">EDD80_101531</name>
</gene>
<keyword evidence="3" id="KW-1185">Reference proteome</keyword>
<organism evidence="2 3">
    <name type="scientific">Anseongella ginsenosidimutans</name>
    <dbReference type="NCBI Taxonomy" id="496056"/>
    <lineage>
        <taxon>Bacteria</taxon>
        <taxon>Pseudomonadati</taxon>
        <taxon>Bacteroidota</taxon>
        <taxon>Sphingobacteriia</taxon>
        <taxon>Sphingobacteriales</taxon>
        <taxon>Sphingobacteriaceae</taxon>
        <taxon>Anseongella</taxon>
    </lineage>
</organism>
<keyword evidence="1" id="KW-0812">Transmembrane</keyword>
<dbReference type="AlphaFoldDB" id="A0A4R3KY29"/>
<accession>A0A4R3KY29</accession>
<sequence length="160" mass="17975">MEPEFLKNIAKEGPFETPEAYFAKLHKEIMGKVRREEGMPFEVPPAYFDLLPARISLLTSGLAEPVSGTAAGHAAYRRMDHYIKTAVAACFALLLGILGILQVEKKNEADNSFVNISNFDEEILVQEYLETYLPDSDDESGEMETYILNQVDESLLLQEL</sequence>
<keyword evidence="1" id="KW-1133">Transmembrane helix</keyword>
<evidence type="ECO:0000313" key="2">
    <source>
        <dbReference type="EMBL" id="TCS90331.1"/>
    </source>
</evidence>
<keyword evidence="1" id="KW-0472">Membrane</keyword>
<proteinExistence type="predicted"/>
<comment type="caution">
    <text evidence="2">The sequence shown here is derived from an EMBL/GenBank/DDBJ whole genome shotgun (WGS) entry which is preliminary data.</text>
</comment>
<dbReference type="EMBL" id="SMAD01000001">
    <property type="protein sequence ID" value="TCS90331.1"/>
    <property type="molecule type" value="Genomic_DNA"/>
</dbReference>
<dbReference type="Proteomes" id="UP000295807">
    <property type="component" value="Unassembled WGS sequence"/>
</dbReference>
<name>A0A4R3KY29_9SPHI</name>
<evidence type="ECO:0000313" key="3">
    <source>
        <dbReference type="Proteomes" id="UP000295807"/>
    </source>
</evidence>
<reference evidence="2 3" key="1">
    <citation type="submission" date="2019-03" db="EMBL/GenBank/DDBJ databases">
        <title>Genomic Encyclopedia of Type Strains, Phase IV (KMG-IV): sequencing the most valuable type-strain genomes for metagenomic binning, comparative biology and taxonomic classification.</title>
        <authorList>
            <person name="Goeker M."/>
        </authorList>
    </citation>
    <scope>NUCLEOTIDE SEQUENCE [LARGE SCALE GENOMIC DNA]</scope>
    <source>
        <strain evidence="2 3">DSM 21100</strain>
    </source>
</reference>
<evidence type="ECO:0000256" key="1">
    <source>
        <dbReference type="SAM" id="Phobius"/>
    </source>
</evidence>